<dbReference type="PANTHER" id="PTHR42339:SF1">
    <property type="entry name" value="HISTONE H1"/>
    <property type="match status" value="1"/>
</dbReference>
<evidence type="ECO:0000259" key="2">
    <source>
        <dbReference type="Pfam" id="PF24852"/>
    </source>
</evidence>
<dbReference type="Proteomes" id="UP000775872">
    <property type="component" value="Unassembled WGS sequence"/>
</dbReference>
<feature type="region of interest" description="Disordered" evidence="1">
    <location>
        <begin position="100"/>
        <end position="126"/>
    </location>
</feature>
<dbReference type="Pfam" id="PF24852">
    <property type="entry name" value="DUF7726"/>
    <property type="match status" value="2"/>
</dbReference>
<keyword evidence="4" id="KW-1185">Reference proteome</keyword>
<gene>
    <name evidence="3" type="ORF">CSOL1703_00008925</name>
</gene>
<dbReference type="OrthoDB" id="2592504at2759"/>
<proteinExistence type="predicted"/>
<evidence type="ECO:0000313" key="4">
    <source>
        <dbReference type="Proteomes" id="UP000775872"/>
    </source>
</evidence>
<comment type="caution">
    <text evidence="3">The sequence shown here is derived from an EMBL/GenBank/DDBJ whole genome shotgun (WGS) entry which is preliminary data.</text>
</comment>
<feature type="domain" description="DUF7726" evidence="2">
    <location>
        <begin position="149"/>
        <end position="226"/>
    </location>
</feature>
<reference evidence="3" key="1">
    <citation type="submission" date="2021-10" db="EMBL/GenBank/DDBJ databases">
        <authorList>
            <person name="Piombo E."/>
        </authorList>
    </citation>
    <scope>NUCLEOTIDE SEQUENCE</scope>
</reference>
<dbReference type="InterPro" id="IPR056143">
    <property type="entry name" value="DUF7726"/>
</dbReference>
<organism evidence="3 4">
    <name type="scientific">Clonostachys solani</name>
    <dbReference type="NCBI Taxonomy" id="160281"/>
    <lineage>
        <taxon>Eukaryota</taxon>
        <taxon>Fungi</taxon>
        <taxon>Dikarya</taxon>
        <taxon>Ascomycota</taxon>
        <taxon>Pezizomycotina</taxon>
        <taxon>Sordariomycetes</taxon>
        <taxon>Hypocreomycetidae</taxon>
        <taxon>Hypocreales</taxon>
        <taxon>Bionectriaceae</taxon>
        <taxon>Clonostachys</taxon>
    </lineage>
</organism>
<dbReference type="AlphaFoldDB" id="A0A9N9ZKS7"/>
<evidence type="ECO:0000313" key="3">
    <source>
        <dbReference type="EMBL" id="CAH0058442.1"/>
    </source>
</evidence>
<name>A0A9N9ZKS7_9HYPO</name>
<protein>
    <recommendedName>
        <fullName evidence="2">DUF7726 domain-containing protein</fullName>
    </recommendedName>
</protein>
<dbReference type="EMBL" id="CABFOC020000082">
    <property type="protein sequence ID" value="CAH0058442.1"/>
    <property type="molecule type" value="Genomic_DNA"/>
</dbReference>
<dbReference type="PANTHER" id="PTHR42339">
    <property type="entry name" value="HISTONE H1"/>
    <property type="match status" value="1"/>
</dbReference>
<accession>A0A9N9ZKS7</accession>
<sequence length="278" mass="31334">MDADLVKKVLFPAYEQKIDDNDPRLLSFTDTPGQVRTKIRTWIQSGAQTEDDFKKTIGVDPEDYWAYMSLLSPLSGQMSDVYKKVSLFFHKRELQGLPLQLHNPKLPKPAASKKKKPTNSAAKDKSDAMERLLDTGDYILLGEAEGDVDIFETPREVRRKMRALLAKGVTQAAFARALSNMLPEGAGALNPQTMKAFLAHKGVMDGNTSKAFYCGYVFFEKQRLRDNKPMSKHREAMEDLHPTGVDTTNNPKTTRYIVSASTRSLGYDQYGIMHSSRY</sequence>
<feature type="domain" description="DUF7726" evidence="2">
    <location>
        <begin position="28"/>
        <end position="97"/>
    </location>
</feature>
<evidence type="ECO:0000256" key="1">
    <source>
        <dbReference type="SAM" id="MobiDB-lite"/>
    </source>
</evidence>